<dbReference type="SMART" id="SM00185">
    <property type="entry name" value="ARM"/>
    <property type="match status" value="7"/>
</dbReference>
<proteinExistence type="predicted"/>
<dbReference type="InterPro" id="IPR036770">
    <property type="entry name" value="Ankyrin_rpt-contain_sf"/>
</dbReference>
<feature type="repeat" description="ANK" evidence="1">
    <location>
        <begin position="574"/>
        <end position="606"/>
    </location>
</feature>
<evidence type="ECO:0000256" key="3">
    <source>
        <dbReference type="SAM" id="MobiDB-lite"/>
    </source>
</evidence>
<reference evidence="5" key="1">
    <citation type="journal article" date="2017" name="bioRxiv">
        <title>Comparative analysis of the genomes of Stylophora pistillata and Acropora digitifera provides evidence for extensive differences between species of corals.</title>
        <authorList>
            <person name="Voolstra C.R."/>
            <person name="Li Y."/>
            <person name="Liew Y.J."/>
            <person name="Baumgarten S."/>
            <person name="Zoccola D."/>
            <person name="Flot J.-F."/>
            <person name="Tambutte S."/>
            <person name="Allemand D."/>
            <person name="Aranda M."/>
        </authorList>
    </citation>
    <scope>NUCLEOTIDE SEQUENCE [LARGE SCALE GENOMIC DNA]</scope>
</reference>
<dbReference type="InterPro" id="IPR016024">
    <property type="entry name" value="ARM-type_fold"/>
</dbReference>
<keyword evidence="1" id="KW-0040">ANK repeat</keyword>
<dbReference type="Pfam" id="PF12796">
    <property type="entry name" value="Ank_2"/>
    <property type="match status" value="1"/>
</dbReference>
<dbReference type="InterPro" id="IPR002110">
    <property type="entry name" value="Ankyrin_rpt"/>
</dbReference>
<dbReference type="SMART" id="SM00248">
    <property type="entry name" value="ANK"/>
    <property type="match status" value="5"/>
</dbReference>
<feature type="repeat" description="ARM" evidence="2">
    <location>
        <begin position="871"/>
        <end position="913"/>
    </location>
</feature>
<feature type="region of interest" description="Disordered" evidence="3">
    <location>
        <begin position="1"/>
        <end position="20"/>
    </location>
</feature>
<evidence type="ECO:0000313" key="5">
    <source>
        <dbReference type="Proteomes" id="UP000225706"/>
    </source>
</evidence>
<dbReference type="InterPro" id="IPR043379">
    <property type="entry name" value="ANKAR"/>
</dbReference>
<feature type="repeat" description="ARM" evidence="2">
    <location>
        <begin position="788"/>
        <end position="830"/>
    </location>
</feature>
<organism evidence="4 5">
    <name type="scientific">Stylophora pistillata</name>
    <name type="common">Smooth cauliflower coral</name>
    <dbReference type="NCBI Taxonomy" id="50429"/>
    <lineage>
        <taxon>Eukaryota</taxon>
        <taxon>Metazoa</taxon>
        <taxon>Cnidaria</taxon>
        <taxon>Anthozoa</taxon>
        <taxon>Hexacorallia</taxon>
        <taxon>Scleractinia</taxon>
        <taxon>Astrocoeniina</taxon>
        <taxon>Pocilloporidae</taxon>
        <taxon>Stylophora</taxon>
    </lineage>
</organism>
<dbReference type="PANTHER" id="PTHR46464">
    <property type="entry name" value="ANK_REP_REGION DOMAIN-CONTAINING PROTEIN"/>
    <property type="match status" value="1"/>
</dbReference>
<name>A0A2B4SPB5_STYPI</name>
<dbReference type="Gene3D" id="1.25.10.10">
    <property type="entry name" value="Leucine-rich Repeat Variant"/>
    <property type="match status" value="3"/>
</dbReference>
<dbReference type="Gene3D" id="1.25.40.20">
    <property type="entry name" value="Ankyrin repeat-containing domain"/>
    <property type="match status" value="1"/>
</dbReference>
<dbReference type="InterPro" id="IPR011989">
    <property type="entry name" value="ARM-like"/>
</dbReference>
<sequence>MTSVSSSVTTGRRRTSSSSDVMASMTAARAAATYFDKIERYELQETLAYTSCDWLLSTEDTRISVEPPRGLIAGIQIPSDFNNCLILIPEEEGIEPLELREMHQIVRELVTGIFILNQTPSITLEANYDCSTSCQIPPAYYDTRIGQILTNVDYMMKSLWHGAYFPKDKRTKFAERWRQAVNLNTTTGEPETRRSLQLVWTEAGILDLAVDPELTEAYNSVPDENKDDLDAVEEKRHFMKHVDELALKLTLFQNAVNQHQNIFLTDANYHISSIVKSDKIDLHSYEKLQRRLGVHQEFIRNTLLLKPDIKRQLCLLKFISFMVPFLIAIKKRCKVPDVNKLLPPFTFEECKTEREFPPLILRPEFKCKNFDHSEKYFHLHGGISFVRETPPTQKISTAVVAERENLEYVASDAYNKIMSSDTVMLESYPMVAVEIDGKSYFVLNIHLETFYPVSPKHPLWIHAHYDEIVKLKPKRLPVHELQIHEQFKKRYGYQRTVKLKQIPAGLQASAQRGLVSIFHTMTRRLPPSRLTTQDSYGLSLIHHAAMFNRPQIITMLVVMGFDVNVRRYNNISSQGVSPLHLAARCGALDSLVCLMTYKADVMMFDSQGWVSVHYAAFFNHVDCLLHLIRHEPKLLELKSTDELESTPILLAASSGALDAVKCLIEQGAQYTSIDKEGNGPVHLAALHFHTNTLKYFISWNNDDIPVWDLLVGMLKSEDIKRKHSAVKCLEVLSLAAKNNWKSILTAGGVLALVDLLRLDNVELQSLACSVLCNIGSHTEVRVEVSKADAVPVVVSLLASPVPMIHSRAAVILGDLACLDVNQEKISEEGGIQSLVVLLDSKLEHVLVNCVNALRVLCDGSHDNQTAVAQSGAVDTLTELLSTKSKNLQANTAACLSALTKDHRENQDLVVAKGAVKPLVSLAKSTKTLCQVKAASALESLATSNPEAQKEIDAADAQRPLIRLLKMWAIEVKEQVNLKSISKQQHDVKLLFKAEAEIHRVLLMVIRVLGILCVGVAHQSNKSTQLEITNAEALVTLVHLLRTSRKPLIQVEVAITLGKVVLNNPQTQKLLAEQTKFRVVELLHHLTNKEETVRLKAGMALATFAYNNTSQQYAIKNAGGISLKAFEEFLGSENELYQAHAAFQIIVLARVIDSDQVNLTARGVELLVCLLSSDQHSTQILAASLTASLGHTRAGVPAALITAGSVEALLTNLSSPNEEVRSSAAVALGYLSFDRTASRLMLQACRNTPGLLESLVDNLGNGKVSMEFMDEWRQTKMVGLPSASLEIHGGPPVPQRLPPEERKRRPRTTQSIGSFRRSRHQDIKRVASAPVVVNSYRNQVKAGIVRAMLPRSESSHLRSAFGAAEMWRSKLLTSRPTLEKGFSKNVKAYWDVPIYADQQEVRCNRVDARIVNHMCKRVVMLEMSFPWVNNRTTKDEEKTLKDGPLRWELRQQFPGYEVKQYNIIMDALGGWSRELDVMMRELVGGRSTDVLRKMQRAVLSGTLNIARTFKVAV</sequence>
<comment type="caution">
    <text evidence="4">The sequence shown here is derived from an EMBL/GenBank/DDBJ whole genome shotgun (WGS) entry which is preliminary data.</text>
</comment>
<dbReference type="PROSITE" id="PS50176">
    <property type="entry name" value="ARM_REPEAT"/>
    <property type="match status" value="3"/>
</dbReference>
<evidence type="ECO:0000313" key="4">
    <source>
        <dbReference type="EMBL" id="PFX30418.1"/>
    </source>
</evidence>
<dbReference type="PROSITE" id="PS50297">
    <property type="entry name" value="ANK_REP_REGION"/>
    <property type="match status" value="1"/>
</dbReference>
<accession>A0A2B4SPB5</accession>
<dbReference type="PANTHER" id="PTHR46464:SF1">
    <property type="entry name" value="ANKYRIN AND ARMADILLO REPEAT-CONTAINING PROTEIN"/>
    <property type="match status" value="1"/>
</dbReference>
<dbReference type="EMBL" id="LSMT01000050">
    <property type="protein sequence ID" value="PFX30418.1"/>
    <property type="molecule type" value="Genomic_DNA"/>
</dbReference>
<feature type="region of interest" description="Disordered" evidence="3">
    <location>
        <begin position="1282"/>
        <end position="1318"/>
    </location>
</feature>
<dbReference type="InterPro" id="IPR000225">
    <property type="entry name" value="Armadillo"/>
</dbReference>
<protein>
    <submittedName>
        <fullName evidence="4">Ankyrin and armadillo repeat-containing protein</fullName>
    </submittedName>
</protein>
<keyword evidence="5" id="KW-1185">Reference proteome</keyword>
<evidence type="ECO:0000256" key="2">
    <source>
        <dbReference type="PROSITE-ProRule" id="PRU00259"/>
    </source>
</evidence>
<feature type="repeat" description="ANK" evidence="1">
    <location>
        <begin position="643"/>
        <end position="675"/>
    </location>
</feature>
<dbReference type="PROSITE" id="PS50088">
    <property type="entry name" value="ANK_REPEAT"/>
    <property type="match status" value="3"/>
</dbReference>
<gene>
    <name evidence="4" type="primary">ANKAR</name>
    <name evidence="4" type="ORF">AWC38_SpisGene4750</name>
</gene>
<dbReference type="Proteomes" id="UP000225706">
    <property type="component" value="Unassembled WGS sequence"/>
</dbReference>
<feature type="repeat" description="ARM" evidence="2">
    <location>
        <begin position="829"/>
        <end position="871"/>
    </location>
</feature>
<dbReference type="SUPFAM" id="SSF48371">
    <property type="entry name" value="ARM repeat"/>
    <property type="match status" value="2"/>
</dbReference>
<dbReference type="Pfam" id="PF00514">
    <property type="entry name" value="Arm"/>
    <property type="match status" value="1"/>
</dbReference>
<feature type="repeat" description="ANK" evidence="1">
    <location>
        <begin position="536"/>
        <end position="568"/>
    </location>
</feature>
<evidence type="ECO:0000256" key="1">
    <source>
        <dbReference type="PROSITE-ProRule" id="PRU00023"/>
    </source>
</evidence>
<dbReference type="SUPFAM" id="SSF48403">
    <property type="entry name" value="Ankyrin repeat"/>
    <property type="match status" value="1"/>
</dbReference>
<dbReference type="STRING" id="50429.A0A2B4SPB5"/>
<dbReference type="OrthoDB" id="1683831at2759"/>